<dbReference type="PANTHER" id="PTHR43153:SF1">
    <property type="entry name" value="ELECTRON TRANSFER FLAVOPROTEIN SUBUNIT ALPHA, MITOCHONDRIAL"/>
    <property type="match status" value="1"/>
</dbReference>
<comment type="similarity">
    <text evidence="1">Belongs to the ETF alpha-subunit/FixB family.</text>
</comment>
<organism evidence="4 5">
    <name type="scientific">Pusillibacter faecalis</name>
    <dbReference type="NCBI Taxonomy" id="2714358"/>
    <lineage>
        <taxon>Bacteria</taxon>
        <taxon>Bacillati</taxon>
        <taxon>Bacillota</taxon>
        <taxon>Clostridia</taxon>
        <taxon>Eubacteriales</taxon>
        <taxon>Oscillospiraceae</taxon>
        <taxon>Pusillibacter</taxon>
    </lineage>
</organism>
<dbReference type="Pfam" id="PF01012">
    <property type="entry name" value="ETF"/>
    <property type="match status" value="1"/>
</dbReference>
<dbReference type="InterPro" id="IPR014731">
    <property type="entry name" value="ETF_asu_C"/>
</dbReference>
<dbReference type="InterPro" id="IPR014729">
    <property type="entry name" value="Rossmann-like_a/b/a_fold"/>
</dbReference>
<dbReference type="SMART" id="SM00893">
    <property type="entry name" value="ETF"/>
    <property type="match status" value="1"/>
</dbReference>
<dbReference type="PIRSF" id="PIRSF000089">
    <property type="entry name" value="Electra_flavoP_a"/>
    <property type="match status" value="1"/>
</dbReference>
<feature type="binding site" evidence="2">
    <location>
        <begin position="262"/>
        <end position="269"/>
    </location>
    <ligand>
        <name>FAD</name>
        <dbReference type="ChEBI" id="CHEBI:57692"/>
    </ligand>
</feature>
<feature type="domain" description="Electron transfer flavoprotein alpha/beta-subunit N-terminal" evidence="3">
    <location>
        <begin position="4"/>
        <end position="196"/>
    </location>
</feature>
<dbReference type="Gene3D" id="3.40.50.1220">
    <property type="entry name" value="TPP-binding domain"/>
    <property type="match status" value="1"/>
</dbReference>
<dbReference type="EMBL" id="AP023420">
    <property type="protein sequence ID" value="BCK83159.1"/>
    <property type="molecule type" value="Genomic_DNA"/>
</dbReference>
<feature type="binding site" evidence="2">
    <location>
        <begin position="231"/>
        <end position="232"/>
    </location>
    <ligand>
        <name>FAD</name>
        <dbReference type="ChEBI" id="CHEBI:57692"/>
    </ligand>
</feature>
<comment type="cofactor">
    <cofactor evidence="2">
        <name>FAD</name>
        <dbReference type="ChEBI" id="CHEBI:57692"/>
    </cofactor>
    <text evidence="2">Binds 1 FAD per dimer.</text>
</comment>
<gene>
    <name evidence="4" type="ORF">MM59RIKEN_04780</name>
</gene>
<feature type="binding site" evidence="2">
    <location>
        <begin position="245"/>
        <end position="249"/>
    </location>
    <ligand>
        <name>FAD</name>
        <dbReference type="ChEBI" id="CHEBI:57692"/>
    </ligand>
</feature>
<proteinExistence type="inferred from homology"/>
<keyword evidence="5" id="KW-1185">Reference proteome</keyword>
<feature type="binding site" evidence="2">
    <location>
        <position position="208"/>
    </location>
    <ligand>
        <name>FAD</name>
        <dbReference type="ChEBI" id="CHEBI:57692"/>
    </ligand>
</feature>
<dbReference type="RefSeq" id="WP_213542617.1">
    <property type="nucleotide sequence ID" value="NZ_AP023420.1"/>
</dbReference>
<dbReference type="KEGG" id="pfaa:MM59RIKEN_04780"/>
<evidence type="ECO:0000256" key="2">
    <source>
        <dbReference type="PIRSR" id="PIRSR000089-1"/>
    </source>
</evidence>
<reference evidence="4" key="1">
    <citation type="submission" date="2020-09" db="EMBL/GenBank/DDBJ databases">
        <title>New species isolated from human feces.</title>
        <authorList>
            <person name="Kitahara M."/>
            <person name="Shigeno Y."/>
            <person name="Shime M."/>
            <person name="Matsumoto Y."/>
            <person name="Nakamura S."/>
            <person name="Motooka D."/>
            <person name="Fukuoka S."/>
            <person name="Nishikawa H."/>
            <person name="Benno Y."/>
        </authorList>
    </citation>
    <scope>NUCLEOTIDE SEQUENCE</scope>
    <source>
        <strain evidence="4">MM59</strain>
    </source>
</reference>
<evidence type="ECO:0000313" key="4">
    <source>
        <dbReference type="EMBL" id="BCK83159.1"/>
    </source>
</evidence>
<name>A0A810Q4B5_9FIRM</name>
<accession>A0A810Q4B5</accession>
<dbReference type="AlphaFoldDB" id="A0A810Q4B5"/>
<dbReference type="SUPFAM" id="SSF52402">
    <property type="entry name" value="Adenine nucleotide alpha hydrolases-like"/>
    <property type="match status" value="1"/>
</dbReference>
<dbReference type="GO" id="GO:0009055">
    <property type="term" value="F:electron transfer activity"/>
    <property type="evidence" value="ECO:0007669"/>
    <property type="project" value="InterPro"/>
</dbReference>
<dbReference type="PANTHER" id="PTHR43153">
    <property type="entry name" value="ELECTRON TRANSFER FLAVOPROTEIN ALPHA"/>
    <property type="match status" value="1"/>
</dbReference>
<dbReference type="Gene3D" id="3.40.50.620">
    <property type="entry name" value="HUPs"/>
    <property type="match status" value="1"/>
</dbReference>
<evidence type="ECO:0000256" key="1">
    <source>
        <dbReference type="ARBA" id="ARBA00005817"/>
    </source>
</evidence>
<dbReference type="InterPro" id="IPR014730">
    <property type="entry name" value="ETF_a/b_N"/>
</dbReference>
<protein>
    <submittedName>
        <fullName evidence="4">Electron transfer flavoprotein subunit alpha</fullName>
    </submittedName>
</protein>
<dbReference type="Proteomes" id="UP000679848">
    <property type="component" value="Chromosome"/>
</dbReference>
<feature type="binding site" evidence="2">
    <location>
        <position position="283"/>
    </location>
    <ligand>
        <name>FAD</name>
        <dbReference type="ChEBI" id="CHEBI:57692"/>
    </ligand>
</feature>
<dbReference type="GO" id="GO:0050660">
    <property type="term" value="F:flavin adenine dinucleotide binding"/>
    <property type="evidence" value="ECO:0007669"/>
    <property type="project" value="InterPro"/>
</dbReference>
<evidence type="ECO:0000313" key="5">
    <source>
        <dbReference type="Proteomes" id="UP000679848"/>
    </source>
</evidence>
<sequence>MSGICIYAEQYENRIEESAFELITAARALSAQSGEHIMALVLGQDPDALSRQLSFQDVQVAAVKTEISALQDDALSICVAEALRQLAPSSVLIPANRTCRALFSRVAARMDVGLTADCSELFLNESGEFLQRKSAFGENAMCVTAEVGTPKLVSVQVGVHAPSVPDGGDGAYVSLKVPQPTSEIEILEMVEDGEESITGAERILSLGRGVGENYAAANELAQKLGAMIGGTRPLVDDGVLPFERQIGQTGCTVHPKVCLYLGVSGAIQHTEGVRGAKLTIAVNKDPEAGIFGYVDYGVAADMKEVIKELIKAYA</sequence>
<dbReference type="InterPro" id="IPR001308">
    <property type="entry name" value="ETF_a/FixB"/>
</dbReference>
<dbReference type="SUPFAM" id="SSF52467">
    <property type="entry name" value="DHS-like NAD/FAD-binding domain"/>
    <property type="match status" value="1"/>
</dbReference>
<evidence type="ECO:0000259" key="3">
    <source>
        <dbReference type="SMART" id="SM00893"/>
    </source>
</evidence>
<dbReference type="InterPro" id="IPR029035">
    <property type="entry name" value="DHS-like_NAD/FAD-binding_dom"/>
</dbReference>
<dbReference type="GO" id="GO:0033539">
    <property type="term" value="P:fatty acid beta-oxidation using acyl-CoA dehydrogenase"/>
    <property type="evidence" value="ECO:0007669"/>
    <property type="project" value="TreeGrafter"/>
</dbReference>
<dbReference type="Pfam" id="PF00766">
    <property type="entry name" value="ETF_alpha"/>
    <property type="match status" value="1"/>
</dbReference>
<keyword evidence="2" id="KW-0285">Flavoprotein</keyword>
<keyword evidence="2" id="KW-0274">FAD</keyword>